<keyword evidence="4" id="KW-1185">Reference proteome</keyword>
<organism evidence="3 4">
    <name type="scientific">Volvox africanus</name>
    <dbReference type="NCBI Taxonomy" id="51714"/>
    <lineage>
        <taxon>Eukaryota</taxon>
        <taxon>Viridiplantae</taxon>
        <taxon>Chlorophyta</taxon>
        <taxon>core chlorophytes</taxon>
        <taxon>Chlorophyceae</taxon>
        <taxon>CS clade</taxon>
        <taxon>Chlamydomonadales</taxon>
        <taxon>Volvocaceae</taxon>
        <taxon>Volvox</taxon>
    </lineage>
</organism>
<name>A0ABQ5SA88_9CHLO</name>
<sequence length="281" mass="30784">PPSPRLPPPPSPSPPLPPPPSPSPRPPPPPPTPPPPVFEECVKIAVSQAVPVPPITISNAMCTHNQQFLAAEFNKIISAFSLRLVTNFTNLPSLCLPTAISVCGSYSSNYSDHDDTMNVTEKVKNAMLNPIKSVVTSLLDEYCPLSYGTTIEVAFFDNGISSNTSRFKWDCNGTQKAFPMCNCDQRVAITPYYLMPNIRTEPGRMPGRTLHCFTFAEVPVQYLQLQNTCGSSLILDKAEVYADEKVRRNITGIRISPRRGPSLWRSPSWGANNTNTLKGTA</sequence>
<dbReference type="Pfam" id="PF12499">
    <property type="entry name" value="DUF3707"/>
    <property type="match status" value="1"/>
</dbReference>
<protein>
    <recommendedName>
        <fullName evidence="2">Pherophorin domain-containing protein</fullName>
    </recommendedName>
</protein>
<evidence type="ECO:0000256" key="1">
    <source>
        <dbReference type="SAM" id="MobiDB-lite"/>
    </source>
</evidence>
<feature type="domain" description="Pherophorin" evidence="2">
    <location>
        <begin position="178"/>
        <end position="280"/>
    </location>
</feature>
<comment type="caution">
    <text evidence="3">The sequence shown here is derived from an EMBL/GenBank/DDBJ whole genome shotgun (WGS) entry which is preliminary data.</text>
</comment>
<dbReference type="EMBL" id="BSDZ01000038">
    <property type="protein sequence ID" value="GLI66689.1"/>
    <property type="molecule type" value="Genomic_DNA"/>
</dbReference>
<accession>A0ABQ5SA88</accession>
<feature type="region of interest" description="Disordered" evidence="1">
    <location>
        <begin position="1"/>
        <end position="35"/>
    </location>
</feature>
<dbReference type="InterPro" id="IPR024616">
    <property type="entry name" value="Pherophorin"/>
</dbReference>
<dbReference type="Proteomes" id="UP001165090">
    <property type="component" value="Unassembled WGS sequence"/>
</dbReference>
<reference evidence="3 4" key="1">
    <citation type="journal article" date="2023" name="IScience">
        <title>Expanded male sex-determining region conserved during the evolution of homothallism in the green alga Volvox.</title>
        <authorList>
            <person name="Yamamoto K."/>
            <person name="Matsuzaki R."/>
            <person name="Mahakham W."/>
            <person name="Heman W."/>
            <person name="Sekimoto H."/>
            <person name="Kawachi M."/>
            <person name="Minakuchi Y."/>
            <person name="Toyoda A."/>
            <person name="Nozaki H."/>
        </authorList>
    </citation>
    <scope>NUCLEOTIDE SEQUENCE [LARGE SCALE GENOMIC DNA]</scope>
    <source>
        <strain evidence="3 4">NIES-4468</strain>
    </source>
</reference>
<gene>
    <name evidence="3" type="ORF">VaNZ11_010623</name>
</gene>
<feature type="non-terminal residue" evidence="3">
    <location>
        <position position="1"/>
    </location>
</feature>
<feature type="non-terminal residue" evidence="3">
    <location>
        <position position="281"/>
    </location>
</feature>
<proteinExistence type="predicted"/>
<evidence type="ECO:0000313" key="3">
    <source>
        <dbReference type="EMBL" id="GLI66689.1"/>
    </source>
</evidence>
<evidence type="ECO:0000313" key="4">
    <source>
        <dbReference type="Proteomes" id="UP001165090"/>
    </source>
</evidence>
<evidence type="ECO:0000259" key="2">
    <source>
        <dbReference type="Pfam" id="PF12499"/>
    </source>
</evidence>